<feature type="compositionally biased region" description="Polar residues" evidence="1">
    <location>
        <begin position="238"/>
        <end position="249"/>
    </location>
</feature>
<keyword evidence="3" id="KW-1185">Reference proteome</keyword>
<proteinExistence type="predicted"/>
<dbReference type="OrthoDB" id="3220023at2759"/>
<dbReference type="InParanoid" id="A0A409VXD0"/>
<feature type="compositionally biased region" description="Basic and acidic residues" evidence="1">
    <location>
        <begin position="162"/>
        <end position="173"/>
    </location>
</feature>
<feature type="compositionally biased region" description="Basic and acidic residues" evidence="1">
    <location>
        <begin position="54"/>
        <end position="69"/>
    </location>
</feature>
<dbReference type="Proteomes" id="UP000284706">
    <property type="component" value="Unassembled WGS sequence"/>
</dbReference>
<organism evidence="2 3">
    <name type="scientific">Gymnopilus dilepis</name>
    <dbReference type="NCBI Taxonomy" id="231916"/>
    <lineage>
        <taxon>Eukaryota</taxon>
        <taxon>Fungi</taxon>
        <taxon>Dikarya</taxon>
        <taxon>Basidiomycota</taxon>
        <taxon>Agaricomycotina</taxon>
        <taxon>Agaricomycetes</taxon>
        <taxon>Agaricomycetidae</taxon>
        <taxon>Agaricales</taxon>
        <taxon>Agaricineae</taxon>
        <taxon>Hymenogastraceae</taxon>
        <taxon>Gymnopilus</taxon>
    </lineage>
</organism>
<protein>
    <recommendedName>
        <fullName evidence="4">F-box domain-containing protein</fullName>
    </recommendedName>
</protein>
<accession>A0A409VXD0</accession>
<feature type="compositionally biased region" description="Low complexity" evidence="1">
    <location>
        <begin position="29"/>
        <end position="47"/>
    </location>
</feature>
<reference evidence="2 3" key="1">
    <citation type="journal article" date="2018" name="Evol. Lett.">
        <title>Horizontal gene cluster transfer increased hallucinogenic mushroom diversity.</title>
        <authorList>
            <person name="Reynolds H.T."/>
            <person name="Vijayakumar V."/>
            <person name="Gluck-Thaler E."/>
            <person name="Korotkin H.B."/>
            <person name="Matheny P.B."/>
            <person name="Slot J.C."/>
        </authorList>
    </citation>
    <scope>NUCLEOTIDE SEQUENCE [LARGE SCALE GENOMIC DNA]</scope>
    <source>
        <strain evidence="2 3">SRW20</strain>
    </source>
</reference>
<feature type="compositionally biased region" description="Basic and acidic residues" evidence="1">
    <location>
        <begin position="18"/>
        <end position="27"/>
    </location>
</feature>
<sequence length="925" mass="101423">MSSSSSNQNTPLLSTNSHDSHGVHVEKVTAIASTSAASSNTESVASSIGKRKNRVDEGKDENTGGKEQDSDATLSSNEDPPSNNHKKRRVDESETGHLSEELEVSTMPSTVSAETVRPSAVRGTGNATQHPEHGSQADAAAGQAPPVDSSLPASSSRKKRRFSDDCEESKGGDSRGPSSSSDVPPAPSSSEAVSSSDRSSEQNGSHPAKKARLSDENDAGDSSSSAAPAPAPAPSDDQALQPSTSQPSASRGCLLSLPLELLAEILILTGSPQHVLAVARTCKALCMTLLSPDAQYVWREARKGQGCTFELEHRYVQHTLTANWNTPEEVVHKIVYKLPDPPKSFFGEAAYAAFVFDGGKCEPQCSRTLAAPAFRRILPGEYDRIPYQMIPVNEGPFLSGRAYTGSMYPDGSDRYVRQEQADAVRASIMSGMIDQQEMEKTKKRNEAWMKFCVEIHDWQKMRVQQLNRMKETNLTLSKHIASSYGWQFEDLNNTVYGPYQLRKTKLIEKIDELDVKLMREEIESQLLAIADKRERRKAEISLMKNRGDVETVYNRLRSTQAYPYMPSLPTFRKLPIIEMLQSAERPTTVASVSDALQNDKVMKELLAAQLRKWVNNAKDELGILLGFPKKWKSASQNILHPVERVTGRFLCKSCGCVEPKYQTDGCMDFAGVCLHVCVAGNKEKGRLRTGKKALWDPANFVKDEKAIKVLRASLAALGHAEDREAGKYMLTVGLAAVCTSCEPCMVLDSRSIIGHCHRHDDMKVSFASQDAQSYCGGFPYRHGLVQKLLGSLSYSAAGKKEIDRKNYGCRHCLRQKQDTEAAAAAETLLTDIAAGTGDPPSIVSSGVQNLVPTQPPSSGKTANTELVELSSLVYQMHALGVEGPFEKPPTLFSFNGMRSHLKAKHHIEDIRDEDIFCFRDPEVAW</sequence>
<feature type="compositionally biased region" description="Low complexity" evidence="1">
    <location>
        <begin position="175"/>
        <end position="197"/>
    </location>
</feature>
<feature type="compositionally biased region" description="Basic and acidic residues" evidence="1">
    <location>
        <begin position="89"/>
        <end position="100"/>
    </location>
</feature>
<gene>
    <name evidence="2" type="ORF">CVT26_014186</name>
</gene>
<feature type="compositionally biased region" description="Polar residues" evidence="1">
    <location>
        <begin position="71"/>
        <end position="83"/>
    </location>
</feature>
<feature type="region of interest" description="Disordered" evidence="1">
    <location>
        <begin position="1"/>
        <end position="249"/>
    </location>
</feature>
<evidence type="ECO:0000256" key="1">
    <source>
        <dbReference type="SAM" id="MobiDB-lite"/>
    </source>
</evidence>
<name>A0A409VXD0_9AGAR</name>
<feature type="compositionally biased region" description="Polar residues" evidence="1">
    <location>
        <begin position="1"/>
        <end position="17"/>
    </location>
</feature>
<comment type="caution">
    <text evidence="2">The sequence shown here is derived from an EMBL/GenBank/DDBJ whole genome shotgun (WGS) entry which is preliminary data.</text>
</comment>
<dbReference type="EMBL" id="NHYE01005522">
    <property type="protein sequence ID" value="PPQ70925.1"/>
    <property type="molecule type" value="Genomic_DNA"/>
</dbReference>
<evidence type="ECO:0008006" key="4">
    <source>
        <dbReference type="Google" id="ProtNLM"/>
    </source>
</evidence>
<dbReference type="AlphaFoldDB" id="A0A409VXD0"/>
<evidence type="ECO:0000313" key="2">
    <source>
        <dbReference type="EMBL" id="PPQ70925.1"/>
    </source>
</evidence>
<evidence type="ECO:0000313" key="3">
    <source>
        <dbReference type="Proteomes" id="UP000284706"/>
    </source>
</evidence>